<dbReference type="PANTHER" id="PTHR43214">
    <property type="entry name" value="TWO-COMPONENT RESPONSE REGULATOR"/>
    <property type="match status" value="1"/>
</dbReference>
<dbReference type="InterPro" id="IPR039420">
    <property type="entry name" value="WalR-like"/>
</dbReference>
<accession>A0A9X1X1W0</accession>
<dbReference type="CDD" id="cd06170">
    <property type="entry name" value="LuxR_C_like"/>
    <property type="match status" value="1"/>
</dbReference>
<dbReference type="Gene3D" id="3.40.50.2300">
    <property type="match status" value="1"/>
</dbReference>
<dbReference type="Pfam" id="PF00072">
    <property type="entry name" value="Response_reg"/>
    <property type="match status" value="1"/>
</dbReference>
<evidence type="ECO:0000313" key="7">
    <source>
        <dbReference type="Proteomes" id="UP001139450"/>
    </source>
</evidence>
<evidence type="ECO:0000313" key="6">
    <source>
        <dbReference type="EMBL" id="MCJ8209707.1"/>
    </source>
</evidence>
<dbReference type="SUPFAM" id="SSF52172">
    <property type="entry name" value="CheY-like"/>
    <property type="match status" value="1"/>
</dbReference>
<dbReference type="CDD" id="cd17535">
    <property type="entry name" value="REC_NarL-like"/>
    <property type="match status" value="1"/>
</dbReference>
<gene>
    <name evidence="6" type="ORF">MUY27_08300</name>
</gene>
<organism evidence="6 7">
    <name type="scientific">Mucilaginibacter straminoryzae</name>
    <dbReference type="NCBI Taxonomy" id="2932774"/>
    <lineage>
        <taxon>Bacteria</taxon>
        <taxon>Pseudomonadati</taxon>
        <taxon>Bacteroidota</taxon>
        <taxon>Sphingobacteriia</taxon>
        <taxon>Sphingobacteriales</taxon>
        <taxon>Sphingobacteriaceae</taxon>
        <taxon>Mucilaginibacter</taxon>
    </lineage>
</organism>
<name>A0A9X1X1W0_9SPHI</name>
<evidence type="ECO:0000256" key="1">
    <source>
        <dbReference type="ARBA" id="ARBA00022553"/>
    </source>
</evidence>
<evidence type="ECO:0000259" key="4">
    <source>
        <dbReference type="PROSITE" id="PS50043"/>
    </source>
</evidence>
<dbReference type="GO" id="GO:0003677">
    <property type="term" value="F:DNA binding"/>
    <property type="evidence" value="ECO:0007669"/>
    <property type="project" value="UniProtKB-KW"/>
</dbReference>
<evidence type="ECO:0000259" key="5">
    <source>
        <dbReference type="PROSITE" id="PS50110"/>
    </source>
</evidence>
<dbReference type="PRINTS" id="PR00038">
    <property type="entry name" value="HTHLUXR"/>
</dbReference>
<dbReference type="Pfam" id="PF00196">
    <property type="entry name" value="GerE"/>
    <property type="match status" value="1"/>
</dbReference>
<dbReference type="InterPro" id="IPR001789">
    <property type="entry name" value="Sig_transdc_resp-reg_receiver"/>
</dbReference>
<keyword evidence="2" id="KW-0238">DNA-binding</keyword>
<dbReference type="SUPFAM" id="SSF46894">
    <property type="entry name" value="C-terminal effector domain of the bipartite response regulators"/>
    <property type="match status" value="1"/>
</dbReference>
<comment type="caution">
    <text evidence="6">The sequence shown here is derived from an EMBL/GenBank/DDBJ whole genome shotgun (WGS) entry which is preliminary data.</text>
</comment>
<evidence type="ECO:0000256" key="3">
    <source>
        <dbReference type="PROSITE-ProRule" id="PRU00169"/>
    </source>
</evidence>
<dbReference type="AlphaFoldDB" id="A0A9X1X1W0"/>
<keyword evidence="1 3" id="KW-0597">Phosphoprotein</keyword>
<dbReference type="PROSITE" id="PS50110">
    <property type="entry name" value="RESPONSE_REGULATORY"/>
    <property type="match status" value="1"/>
</dbReference>
<dbReference type="InterPro" id="IPR000792">
    <property type="entry name" value="Tscrpt_reg_LuxR_C"/>
</dbReference>
<dbReference type="Proteomes" id="UP001139450">
    <property type="component" value="Unassembled WGS sequence"/>
</dbReference>
<proteinExistence type="predicted"/>
<reference evidence="6" key="1">
    <citation type="submission" date="2022-04" db="EMBL/GenBank/DDBJ databases">
        <title>Mucilaginibacter sp. RS28 isolated from freshwater.</title>
        <authorList>
            <person name="Ko S.-R."/>
        </authorList>
    </citation>
    <scope>NUCLEOTIDE SEQUENCE</scope>
    <source>
        <strain evidence="6">RS28</strain>
    </source>
</reference>
<dbReference type="RefSeq" id="WP_245129539.1">
    <property type="nucleotide sequence ID" value="NZ_JALJEJ010000003.1"/>
</dbReference>
<dbReference type="GO" id="GO:0000160">
    <property type="term" value="P:phosphorelay signal transduction system"/>
    <property type="evidence" value="ECO:0007669"/>
    <property type="project" value="InterPro"/>
</dbReference>
<sequence length="224" mass="24811">MKPLINHSLIKIGLIEDDPSLRRNYEEFFHNEPGFTVLFATSDLQKLKYLNVDESPNVILLDLLLPSGNSVYQISRLKKDFPQTKIVILSGMEEPALTKLAMTKGASGFLLKASSLQFIKDAIVNMRDSGLAVSPQAANHLFSAAGQLTKREFPELTLREKQLAEVLASGVSHKEAGDILGISALTVNQHLKSIYKKLRINSKLELVARFRNNGPALEPEESQS</sequence>
<dbReference type="EMBL" id="JALJEJ010000003">
    <property type="protein sequence ID" value="MCJ8209707.1"/>
    <property type="molecule type" value="Genomic_DNA"/>
</dbReference>
<feature type="domain" description="HTH luxR-type" evidence="4">
    <location>
        <begin position="149"/>
        <end position="214"/>
    </location>
</feature>
<feature type="domain" description="Response regulatory" evidence="5">
    <location>
        <begin position="11"/>
        <end position="127"/>
    </location>
</feature>
<dbReference type="SMART" id="SM00448">
    <property type="entry name" value="REC"/>
    <property type="match status" value="1"/>
</dbReference>
<dbReference type="InterPro" id="IPR058245">
    <property type="entry name" value="NreC/VraR/RcsB-like_REC"/>
</dbReference>
<dbReference type="InterPro" id="IPR016032">
    <property type="entry name" value="Sig_transdc_resp-reg_C-effctor"/>
</dbReference>
<dbReference type="SMART" id="SM00421">
    <property type="entry name" value="HTH_LUXR"/>
    <property type="match status" value="1"/>
</dbReference>
<protein>
    <submittedName>
        <fullName evidence="6">Response regulator transcription factor</fullName>
    </submittedName>
</protein>
<dbReference type="PROSITE" id="PS50043">
    <property type="entry name" value="HTH_LUXR_2"/>
    <property type="match status" value="1"/>
</dbReference>
<keyword evidence="7" id="KW-1185">Reference proteome</keyword>
<feature type="modified residue" description="4-aspartylphosphate" evidence="3">
    <location>
        <position position="62"/>
    </location>
</feature>
<evidence type="ECO:0000256" key="2">
    <source>
        <dbReference type="ARBA" id="ARBA00023125"/>
    </source>
</evidence>
<dbReference type="InterPro" id="IPR011006">
    <property type="entry name" value="CheY-like_superfamily"/>
</dbReference>
<dbReference type="GO" id="GO:0006355">
    <property type="term" value="P:regulation of DNA-templated transcription"/>
    <property type="evidence" value="ECO:0007669"/>
    <property type="project" value="InterPro"/>
</dbReference>